<dbReference type="Pfam" id="PF01433">
    <property type="entry name" value="Peptidase_M1"/>
    <property type="match status" value="1"/>
</dbReference>
<evidence type="ECO:0000256" key="11">
    <source>
        <dbReference type="ARBA" id="ARBA00023049"/>
    </source>
</evidence>
<feature type="domain" description="Peptidase M1 membrane alanine aminopeptidase" evidence="14">
    <location>
        <begin position="230"/>
        <end position="446"/>
    </location>
</feature>
<comment type="cofactor">
    <cofactor evidence="2">
        <name>Zn(2+)</name>
        <dbReference type="ChEBI" id="CHEBI:29105"/>
    </cofactor>
</comment>
<feature type="region of interest" description="Disordered" evidence="13">
    <location>
        <begin position="758"/>
        <end position="777"/>
    </location>
</feature>
<evidence type="ECO:0000256" key="3">
    <source>
        <dbReference type="ARBA" id="ARBA00010136"/>
    </source>
</evidence>
<evidence type="ECO:0000259" key="15">
    <source>
        <dbReference type="Pfam" id="PF11838"/>
    </source>
</evidence>
<dbReference type="InterPro" id="IPR012778">
    <property type="entry name" value="Pept_M1_aminopeptidase"/>
</dbReference>
<evidence type="ECO:0000256" key="8">
    <source>
        <dbReference type="ARBA" id="ARBA00022723"/>
    </source>
</evidence>
<dbReference type="NCBIfam" id="TIGR02412">
    <property type="entry name" value="pepN_strep_liv"/>
    <property type="match status" value="1"/>
</dbReference>
<keyword evidence="18" id="KW-1185">Reference proteome</keyword>
<keyword evidence="9 17" id="KW-0378">Hydrolase</keyword>
<evidence type="ECO:0000256" key="7">
    <source>
        <dbReference type="ARBA" id="ARBA00022670"/>
    </source>
</evidence>
<evidence type="ECO:0000256" key="6">
    <source>
        <dbReference type="ARBA" id="ARBA00022438"/>
    </source>
</evidence>
<dbReference type="InterPro" id="IPR024571">
    <property type="entry name" value="ERAP1-like_C_dom"/>
</dbReference>
<dbReference type="RefSeq" id="WP_311035237.1">
    <property type="nucleotide sequence ID" value="NZ_CP117522.1"/>
</dbReference>
<dbReference type="PRINTS" id="PR00756">
    <property type="entry name" value="ALADIPTASE"/>
</dbReference>
<evidence type="ECO:0000259" key="14">
    <source>
        <dbReference type="Pfam" id="PF01433"/>
    </source>
</evidence>
<dbReference type="EMBL" id="CP117522">
    <property type="protein sequence ID" value="WNE95976.1"/>
    <property type="molecule type" value="Genomic_DNA"/>
</dbReference>
<dbReference type="Proteomes" id="UP001305606">
    <property type="component" value="Chromosome"/>
</dbReference>
<dbReference type="EC" id="3.4.11.2" evidence="4 12"/>
<sequence length="879" mass="96260">MSVLTRDEAQIRARLIEVHRYTIELDLTRGEELFGSTTTIRFSAREAGADTFVELQPAALHRAVLDGRELDLTGAAEALADGRLPLTALTEGEHELRVEADMRYSHTGEGMHRFTDPADGETYLYTMCCMADANDVFAAFDQPDLKAVFDVRVTAPPQWTVLGNGVATRVGAPEEGRWQLAPTPPISTYLMALAAGPYHSVRTEHAGLPFGLHVRRSLAPYLEADADELFEITRRCFDRYHEIFQEPYPFDSYDQAFVPEFNSGAMENPGLVTFRDEFVFRSAVTDAERQTRAMVIAHEMAHMWFGDLVTMKWWDDIWLNESFAEYMGYQILTETTRYTDTWADFGVRRKNWGYDADQRPSTHPVAPAPELVPDTAAARLNFDGISYAKGASALRQLVTWLGEKTFLDGINDHFARHRFGNATLADFIDSLARSSGRDVHAWADRWLRTTGVDTLTPAISANGDRWSAEIRHQGSGPHGDGRDGSGPGAGPVSRPHRIAIGLYDHAPAAPHQLVLRERVEAELDGVEPGLTLSFTGPRPDLLLLNDGDLTYAKIRLDPGSWKAVVRSLSGLPDAVSRAVVWNAARDMVRDGDLRPAEYLEAARAHLPHETDIAIVQGVLAFARTQIADRYLPADQRPAALATISATCRDLLRRTEDGSGPGLRLAAVRTFIGSATAPAELSDWLDGDTVPGGPALDPELRWQILGRLAVLGAVGPADIDAELARDSSATGQEGAARCRAALPDADAKEAAWRTLFGGAEDGAEDGAGDGRGADTEPGELSNYLVTATLTGFWQPEHHDVLAAYVPRYFPAATALGARRGPAIADTMARFGFPSTVDPETLRLGEECLANPDAQPALRRRLADQLDDLRRALAVRRKQEG</sequence>
<protein>
    <recommendedName>
        <fullName evidence="5 12">Aminopeptidase N</fullName>
        <ecNumber evidence="4 12">3.4.11.2</ecNumber>
    </recommendedName>
</protein>
<organism evidence="17 18">
    <name type="scientific">Streptomyces luomodiensis</name>
    <dbReference type="NCBI Taxonomy" id="3026192"/>
    <lineage>
        <taxon>Bacteria</taxon>
        <taxon>Bacillati</taxon>
        <taxon>Actinomycetota</taxon>
        <taxon>Actinomycetes</taxon>
        <taxon>Kitasatosporales</taxon>
        <taxon>Streptomycetaceae</taxon>
        <taxon>Streptomyces</taxon>
    </lineage>
</organism>
<dbReference type="Pfam" id="PF17900">
    <property type="entry name" value="Peptidase_M1_N"/>
    <property type="match status" value="1"/>
</dbReference>
<comment type="similarity">
    <text evidence="3">Belongs to the peptidase M1 family.</text>
</comment>
<dbReference type="InterPro" id="IPR014782">
    <property type="entry name" value="Peptidase_M1_dom"/>
</dbReference>
<keyword evidence="10" id="KW-0862">Zinc</keyword>
<dbReference type="PANTHER" id="PTHR11533:SF174">
    <property type="entry name" value="PUROMYCIN-SENSITIVE AMINOPEPTIDASE-RELATED"/>
    <property type="match status" value="1"/>
</dbReference>
<dbReference type="SUPFAM" id="SSF63737">
    <property type="entry name" value="Leukotriene A4 hydrolase N-terminal domain"/>
    <property type="match status" value="1"/>
</dbReference>
<keyword evidence="7" id="KW-0645">Protease</keyword>
<evidence type="ECO:0000256" key="12">
    <source>
        <dbReference type="NCBIfam" id="TIGR02412"/>
    </source>
</evidence>
<evidence type="ECO:0000313" key="18">
    <source>
        <dbReference type="Proteomes" id="UP001305606"/>
    </source>
</evidence>
<feature type="domain" description="ERAP1-like C-terminal" evidence="15">
    <location>
        <begin position="542"/>
        <end position="869"/>
    </location>
</feature>
<evidence type="ECO:0000313" key="17">
    <source>
        <dbReference type="EMBL" id="WNE95976.1"/>
    </source>
</evidence>
<keyword evidence="11" id="KW-0482">Metalloprotease</keyword>
<dbReference type="InterPro" id="IPR027268">
    <property type="entry name" value="Peptidase_M4/M1_CTD_sf"/>
</dbReference>
<name>A0ABY9UTU7_9ACTN</name>
<evidence type="ECO:0000256" key="4">
    <source>
        <dbReference type="ARBA" id="ARBA00012564"/>
    </source>
</evidence>
<dbReference type="CDD" id="cd09602">
    <property type="entry name" value="M1_APN"/>
    <property type="match status" value="1"/>
</dbReference>
<feature type="domain" description="Aminopeptidase N-like N-terminal" evidence="16">
    <location>
        <begin position="85"/>
        <end position="190"/>
    </location>
</feature>
<evidence type="ECO:0000256" key="9">
    <source>
        <dbReference type="ARBA" id="ARBA00022801"/>
    </source>
</evidence>
<reference evidence="17 18" key="1">
    <citation type="submission" date="2023-02" db="EMBL/GenBank/DDBJ databases">
        <title>Streptomyces sp. SCA4-21 with antifungal activity against Fusarium oxysporum f. sp. cubense, Streptomyces sp. SCA2-17 with antifungal activity against Fusarium oxysporum f. sp. cubense.</title>
        <authorList>
            <person name="Qi D."/>
        </authorList>
    </citation>
    <scope>NUCLEOTIDE SEQUENCE [LARGE SCALE GENOMIC DNA]</scope>
    <source>
        <strain evidence="17 18">SCA4-21</strain>
    </source>
</reference>
<evidence type="ECO:0000256" key="2">
    <source>
        <dbReference type="ARBA" id="ARBA00001947"/>
    </source>
</evidence>
<evidence type="ECO:0000259" key="16">
    <source>
        <dbReference type="Pfam" id="PF17900"/>
    </source>
</evidence>
<keyword evidence="8" id="KW-0479">Metal-binding</keyword>
<dbReference type="InterPro" id="IPR001930">
    <property type="entry name" value="Peptidase_M1"/>
</dbReference>
<dbReference type="Gene3D" id="2.60.40.1730">
    <property type="entry name" value="tricorn interacting facor f3 domain"/>
    <property type="match status" value="1"/>
</dbReference>
<feature type="region of interest" description="Disordered" evidence="13">
    <location>
        <begin position="469"/>
        <end position="491"/>
    </location>
</feature>
<dbReference type="InterPro" id="IPR042097">
    <property type="entry name" value="Aminopeptidase_N-like_N_sf"/>
</dbReference>
<dbReference type="PANTHER" id="PTHR11533">
    <property type="entry name" value="PROTEASE M1 ZINC METALLOPROTEASE"/>
    <property type="match status" value="1"/>
</dbReference>
<keyword evidence="6 17" id="KW-0031">Aminopeptidase</keyword>
<dbReference type="SUPFAM" id="SSF55486">
    <property type="entry name" value="Metalloproteases ('zincins'), catalytic domain"/>
    <property type="match status" value="1"/>
</dbReference>
<dbReference type="InterPro" id="IPR045357">
    <property type="entry name" value="Aminopeptidase_N-like_N"/>
</dbReference>
<gene>
    <name evidence="17" type="primary">pepN</name>
    <name evidence="17" type="ORF">PS467_11855</name>
</gene>
<comment type="catalytic activity">
    <reaction evidence="1">
        <text>Release of an N-terminal amino acid, Xaa-|-Yaa- from a peptide, amide or arylamide. Xaa is preferably Ala, but may be most amino acids including Pro (slow action). When a terminal hydrophobic residue is followed by a prolyl residue, the two may be released as an intact Xaa-Pro dipeptide.</text>
        <dbReference type="EC" id="3.4.11.2"/>
    </reaction>
</comment>
<dbReference type="Gene3D" id="1.10.390.10">
    <property type="entry name" value="Neutral Protease Domain 2"/>
    <property type="match status" value="1"/>
</dbReference>
<dbReference type="Pfam" id="PF11838">
    <property type="entry name" value="ERAP1_C"/>
    <property type="match status" value="1"/>
</dbReference>
<evidence type="ECO:0000256" key="10">
    <source>
        <dbReference type="ARBA" id="ARBA00022833"/>
    </source>
</evidence>
<dbReference type="InterPro" id="IPR050344">
    <property type="entry name" value="Peptidase_M1_aminopeptidases"/>
</dbReference>
<evidence type="ECO:0000256" key="13">
    <source>
        <dbReference type="SAM" id="MobiDB-lite"/>
    </source>
</evidence>
<evidence type="ECO:0000256" key="1">
    <source>
        <dbReference type="ARBA" id="ARBA00000098"/>
    </source>
</evidence>
<dbReference type="GO" id="GO:0016285">
    <property type="term" value="F:alanyl aminopeptidase activity"/>
    <property type="evidence" value="ECO:0007669"/>
    <property type="project" value="UniProtKB-EC"/>
</dbReference>
<accession>A0ABY9UTU7</accession>
<evidence type="ECO:0000256" key="5">
    <source>
        <dbReference type="ARBA" id="ARBA00015611"/>
    </source>
</evidence>
<proteinExistence type="inferred from homology"/>